<dbReference type="AlphaFoldDB" id="A0A0D0DC61"/>
<proteinExistence type="predicted"/>
<dbReference type="EMBL" id="KN825738">
    <property type="protein sequence ID" value="KIK81741.1"/>
    <property type="molecule type" value="Genomic_DNA"/>
</dbReference>
<dbReference type="OrthoDB" id="10488867at2759"/>
<feature type="compositionally biased region" description="Basic and acidic residues" evidence="1">
    <location>
        <begin position="30"/>
        <end position="45"/>
    </location>
</feature>
<dbReference type="Proteomes" id="UP000054538">
    <property type="component" value="Unassembled WGS sequence"/>
</dbReference>
<accession>A0A0D0DC61</accession>
<dbReference type="HOGENOM" id="CLU_1880396_0_0_1"/>
<feature type="non-terminal residue" evidence="2">
    <location>
        <position position="1"/>
    </location>
</feature>
<feature type="compositionally biased region" description="Pro residues" evidence="1">
    <location>
        <begin position="1"/>
        <end position="13"/>
    </location>
</feature>
<name>A0A0D0DC61_9AGAM</name>
<organism evidence="2 3">
    <name type="scientific">Paxillus rubicundulus Ve08.2h10</name>
    <dbReference type="NCBI Taxonomy" id="930991"/>
    <lineage>
        <taxon>Eukaryota</taxon>
        <taxon>Fungi</taxon>
        <taxon>Dikarya</taxon>
        <taxon>Basidiomycota</taxon>
        <taxon>Agaricomycotina</taxon>
        <taxon>Agaricomycetes</taxon>
        <taxon>Agaricomycetidae</taxon>
        <taxon>Boletales</taxon>
        <taxon>Paxilineae</taxon>
        <taxon>Paxillaceae</taxon>
        <taxon>Paxillus</taxon>
    </lineage>
</organism>
<feature type="region of interest" description="Disordered" evidence="1">
    <location>
        <begin position="1"/>
        <end position="71"/>
    </location>
</feature>
<feature type="compositionally biased region" description="Pro residues" evidence="1">
    <location>
        <begin position="54"/>
        <end position="70"/>
    </location>
</feature>
<reference evidence="3" key="2">
    <citation type="submission" date="2015-01" db="EMBL/GenBank/DDBJ databases">
        <title>Evolutionary Origins and Diversification of the Mycorrhizal Mutualists.</title>
        <authorList>
            <consortium name="DOE Joint Genome Institute"/>
            <consortium name="Mycorrhizal Genomics Consortium"/>
            <person name="Kohler A."/>
            <person name="Kuo A."/>
            <person name="Nagy L.G."/>
            <person name="Floudas D."/>
            <person name="Copeland A."/>
            <person name="Barry K.W."/>
            <person name="Cichocki N."/>
            <person name="Veneault-Fourrey C."/>
            <person name="LaButti K."/>
            <person name="Lindquist E.A."/>
            <person name="Lipzen A."/>
            <person name="Lundell T."/>
            <person name="Morin E."/>
            <person name="Murat C."/>
            <person name="Riley R."/>
            <person name="Ohm R."/>
            <person name="Sun H."/>
            <person name="Tunlid A."/>
            <person name="Henrissat B."/>
            <person name="Grigoriev I.V."/>
            <person name="Hibbett D.S."/>
            <person name="Martin F."/>
        </authorList>
    </citation>
    <scope>NUCLEOTIDE SEQUENCE [LARGE SCALE GENOMIC DNA]</scope>
    <source>
        <strain evidence="3">Ve08.2h10</strain>
    </source>
</reference>
<keyword evidence="3" id="KW-1185">Reference proteome</keyword>
<reference evidence="2 3" key="1">
    <citation type="submission" date="2014-04" db="EMBL/GenBank/DDBJ databases">
        <authorList>
            <consortium name="DOE Joint Genome Institute"/>
            <person name="Kuo A."/>
            <person name="Kohler A."/>
            <person name="Jargeat P."/>
            <person name="Nagy L.G."/>
            <person name="Floudas D."/>
            <person name="Copeland A."/>
            <person name="Barry K.W."/>
            <person name="Cichocki N."/>
            <person name="Veneault-Fourrey C."/>
            <person name="LaButti K."/>
            <person name="Lindquist E.A."/>
            <person name="Lipzen A."/>
            <person name="Lundell T."/>
            <person name="Morin E."/>
            <person name="Murat C."/>
            <person name="Sun H."/>
            <person name="Tunlid A."/>
            <person name="Henrissat B."/>
            <person name="Grigoriev I.V."/>
            <person name="Hibbett D.S."/>
            <person name="Martin F."/>
            <person name="Nordberg H.P."/>
            <person name="Cantor M.N."/>
            <person name="Hua S.X."/>
        </authorList>
    </citation>
    <scope>NUCLEOTIDE SEQUENCE [LARGE SCALE GENOMIC DNA]</scope>
    <source>
        <strain evidence="2 3">Ve08.2h10</strain>
    </source>
</reference>
<protein>
    <submittedName>
        <fullName evidence="2">Uncharacterized protein</fullName>
    </submittedName>
</protein>
<sequence>PRPSSHSPTPPPVDTNLNPATNLGVAVDGDPPHSEHQTDLNSWDREEFDLPDCHSPPPSDNHGPQEPPVDPNVCFIRPGDKLFHYYHPKLTIKSSWPCNKCGEFLAPDTPPLVKVNNPDDWSLYQDQLQFEMAKFL</sequence>
<evidence type="ECO:0000313" key="2">
    <source>
        <dbReference type="EMBL" id="KIK81741.1"/>
    </source>
</evidence>
<evidence type="ECO:0000256" key="1">
    <source>
        <dbReference type="SAM" id="MobiDB-lite"/>
    </source>
</evidence>
<evidence type="ECO:0000313" key="3">
    <source>
        <dbReference type="Proteomes" id="UP000054538"/>
    </source>
</evidence>
<gene>
    <name evidence="2" type="ORF">PAXRUDRAFT_60970</name>
</gene>
<feature type="non-terminal residue" evidence="2">
    <location>
        <position position="136"/>
    </location>
</feature>
<dbReference type="InParanoid" id="A0A0D0DC61"/>